<keyword evidence="3 5" id="KW-0863">Zinc-finger</keyword>
<dbReference type="EMBL" id="MTKT01005554">
    <property type="protein sequence ID" value="OWM66153.1"/>
    <property type="molecule type" value="Genomic_DNA"/>
</dbReference>
<gene>
    <name evidence="12 13 14 15 16 17 18 19 20 21 22" type="primary">LOC116199969</name>
    <name evidence="9" type="ORF">CDL15_Pgr013370</name>
</gene>
<dbReference type="OrthoDB" id="742364at2759"/>
<dbReference type="InterPro" id="IPR004330">
    <property type="entry name" value="FAR1_DNA_bnd_dom"/>
</dbReference>
<reference evidence="9" key="2">
    <citation type="submission" date="2017-06" db="EMBL/GenBank/DDBJ databases">
        <title>The pomegranate genome and the genomics of punicalagin biosynthesis.</title>
        <authorList>
            <person name="Xu C."/>
        </authorList>
    </citation>
    <scope>NUCLEOTIDE SEQUENCE [LARGE SCALE GENOMIC DNA]</scope>
    <source>
        <tissue evidence="9">Fresh leaf</tissue>
    </source>
</reference>
<reference evidence="10" key="1">
    <citation type="journal article" date="2017" name="Plant J.">
        <title>The pomegranate (Punica granatum L.) genome and the genomics of punicalagin biosynthesis.</title>
        <authorList>
            <person name="Qin G."/>
            <person name="Xu C."/>
            <person name="Ming R."/>
            <person name="Tang H."/>
            <person name="Guyot R."/>
            <person name="Kramer E.M."/>
            <person name="Hu Y."/>
            <person name="Yi X."/>
            <person name="Qi Y."/>
            <person name="Xu X."/>
            <person name="Gao Z."/>
            <person name="Pan H."/>
            <person name="Jian J."/>
            <person name="Tian Y."/>
            <person name="Yue Z."/>
            <person name="Xu Y."/>
        </authorList>
    </citation>
    <scope>NUCLEOTIDE SEQUENCE [LARGE SCALE GENOMIC DNA]</scope>
    <source>
        <strain evidence="10">cv. Dabenzi</strain>
    </source>
</reference>
<evidence type="ECO:0000313" key="17">
    <source>
        <dbReference type="RefSeq" id="XP_031386441.1"/>
    </source>
</evidence>
<evidence type="ECO:0000313" key="20">
    <source>
        <dbReference type="RefSeq" id="XP_031386444.1"/>
    </source>
</evidence>
<dbReference type="GeneID" id="116199969"/>
<evidence type="ECO:0000313" key="13">
    <source>
        <dbReference type="RefSeq" id="XP_031386436.1"/>
    </source>
</evidence>
<comment type="similarity">
    <text evidence="1 6">Belongs to the FHY3/FAR1 family.</text>
</comment>
<reference evidence="11" key="3">
    <citation type="journal article" date="2020" name="Plant Biotechnol. J.">
        <title>The pomegranate (Punica granatum L.) draft genome dissects genetic divergence between soft- and hard-seeded cultivars.</title>
        <authorList>
            <person name="Luo X."/>
            <person name="Li H."/>
            <person name="Wu Z."/>
            <person name="Yao W."/>
            <person name="Zhao P."/>
            <person name="Cao D."/>
            <person name="Yu H."/>
            <person name="Li K."/>
            <person name="Poudel K."/>
            <person name="Zhao D."/>
            <person name="Zhang F."/>
            <person name="Xia X."/>
            <person name="Chen L."/>
            <person name="Wang Q."/>
            <person name="Jing D."/>
            <person name="Cao S."/>
        </authorList>
    </citation>
    <scope>NUCLEOTIDE SEQUENCE [LARGE SCALE GENOMIC DNA]</scope>
</reference>
<protein>
    <recommendedName>
        <fullName evidence="6">Protein FAR1-RELATED SEQUENCE</fullName>
    </recommendedName>
</protein>
<comment type="function">
    <text evidence="6">Putative transcription activator involved in regulating light control of development.</text>
</comment>
<comment type="subcellular location">
    <subcellularLocation>
        <location evidence="6">Nucleus</location>
    </subcellularLocation>
</comment>
<evidence type="ECO:0000313" key="10">
    <source>
        <dbReference type="Proteomes" id="UP000197138"/>
    </source>
</evidence>
<evidence type="ECO:0000313" key="12">
    <source>
        <dbReference type="RefSeq" id="XP_031386435.1"/>
    </source>
</evidence>
<accession>A0A218W0S8</accession>
<dbReference type="RefSeq" id="XP_031386442.1">
    <property type="nucleotide sequence ID" value="XM_031530582.1"/>
</dbReference>
<dbReference type="PROSITE" id="PS50966">
    <property type="entry name" value="ZF_SWIM"/>
    <property type="match status" value="1"/>
</dbReference>
<dbReference type="RefSeq" id="XP_031386439.1">
    <property type="nucleotide sequence ID" value="XM_031530579.1"/>
</dbReference>
<evidence type="ECO:0000256" key="1">
    <source>
        <dbReference type="ARBA" id="ARBA00005889"/>
    </source>
</evidence>
<dbReference type="RefSeq" id="XP_031386438.1">
    <property type="nucleotide sequence ID" value="XM_031530578.1"/>
</dbReference>
<dbReference type="InterPro" id="IPR007527">
    <property type="entry name" value="Znf_SWIM"/>
</dbReference>
<feature type="domain" description="SWIM-type" evidence="8">
    <location>
        <begin position="586"/>
        <end position="621"/>
    </location>
</feature>
<keyword evidence="4 6" id="KW-0862">Zinc</keyword>
<keyword evidence="11" id="KW-1185">Reference proteome</keyword>
<dbReference type="RefSeq" id="XP_031386446.1">
    <property type="nucleotide sequence ID" value="XM_031530586.1"/>
</dbReference>
<evidence type="ECO:0000313" key="16">
    <source>
        <dbReference type="RefSeq" id="XP_031386439.1"/>
    </source>
</evidence>
<dbReference type="RefSeq" id="XP_031386437.1">
    <property type="nucleotide sequence ID" value="XM_031530577.1"/>
</dbReference>
<dbReference type="Proteomes" id="UP000197138">
    <property type="component" value="Unassembled WGS sequence"/>
</dbReference>
<dbReference type="AlphaFoldDB" id="A0A218W0S8"/>
<evidence type="ECO:0000313" key="14">
    <source>
        <dbReference type="RefSeq" id="XP_031386437.1"/>
    </source>
</evidence>
<dbReference type="RefSeq" id="XP_031386441.1">
    <property type="nucleotide sequence ID" value="XM_031530581.1"/>
</dbReference>
<dbReference type="GO" id="GO:0008270">
    <property type="term" value="F:zinc ion binding"/>
    <property type="evidence" value="ECO:0007669"/>
    <property type="project" value="UniProtKB-UniRule"/>
</dbReference>
<keyword evidence="6" id="KW-0539">Nucleus</keyword>
<organism evidence="9 10">
    <name type="scientific">Punica granatum</name>
    <name type="common">Pomegranate</name>
    <dbReference type="NCBI Taxonomy" id="22663"/>
    <lineage>
        <taxon>Eukaryota</taxon>
        <taxon>Viridiplantae</taxon>
        <taxon>Streptophyta</taxon>
        <taxon>Embryophyta</taxon>
        <taxon>Tracheophyta</taxon>
        <taxon>Spermatophyta</taxon>
        <taxon>Magnoliopsida</taxon>
        <taxon>eudicotyledons</taxon>
        <taxon>Gunneridae</taxon>
        <taxon>Pentapetalae</taxon>
        <taxon>rosids</taxon>
        <taxon>malvids</taxon>
        <taxon>Myrtales</taxon>
        <taxon>Lythraceae</taxon>
        <taxon>Punica</taxon>
    </lineage>
</organism>
<dbReference type="SMART" id="SM00575">
    <property type="entry name" value="ZnF_PMZ"/>
    <property type="match status" value="1"/>
</dbReference>
<evidence type="ECO:0000259" key="8">
    <source>
        <dbReference type="PROSITE" id="PS50966"/>
    </source>
</evidence>
<evidence type="ECO:0000313" key="21">
    <source>
        <dbReference type="RefSeq" id="XP_031386445.1"/>
    </source>
</evidence>
<dbReference type="GO" id="GO:0006355">
    <property type="term" value="P:regulation of DNA-templated transcription"/>
    <property type="evidence" value="ECO:0007669"/>
    <property type="project" value="UniProtKB-UniRule"/>
</dbReference>
<reference evidence="12 13" key="4">
    <citation type="submission" date="2025-04" db="UniProtKB">
        <authorList>
            <consortium name="RefSeq"/>
        </authorList>
    </citation>
    <scope>IDENTIFICATION</scope>
    <source>
        <tissue evidence="12 13">Leaf</tissue>
    </source>
</reference>
<evidence type="ECO:0000256" key="2">
    <source>
        <dbReference type="ARBA" id="ARBA00022723"/>
    </source>
</evidence>
<dbReference type="RefSeq" id="XP_031386443.1">
    <property type="nucleotide sequence ID" value="XM_031530583.1"/>
</dbReference>
<dbReference type="RefSeq" id="XP_031386436.1">
    <property type="nucleotide sequence ID" value="XM_031530576.1"/>
</dbReference>
<dbReference type="InterPro" id="IPR018289">
    <property type="entry name" value="MULE_transposase_dom"/>
</dbReference>
<dbReference type="RefSeq" id="XP_031386444.1">
    <property type="nucleotide sequence ID" value="XM_031530584.1"/>
</dbReference>
<feature type="region of interest" description="Disordered" evidence="7">
    <location>
        <begin position="1"/>
        <end position="54"/>
    </location>
</feature>
<dbReference type="PANTHER" id="PTHR31669:SF62">
    <property type="entry name" value="PROTEIN FAR1-RELATED SEQUENCE 1"/>
    <property type="match status" value="1"/>
</dbReference>
<proteinExistence type="inferred from homology"/>
<evidence type="ECO:0000256" key="6">
    <source>
        <dbReference type="RuleBase" id="RU367018"/>
    </source>
</evidence>
<evidence type="ECO:0000256" key="7">
    <source>
        <dbReference type="SAM" id="MobiDB-lite"/>
    </source>
</evidence>
<evidence type="ECO:0000256" key="5">
    <source>
        <dbReference type="PROSITE-ProRule" id="PRU00325"/>
    </source>
</evidence>
<evidence type="ECO:0000313" key="19">
    <source>
        <dbReference type="RefSeq" id="XP_031386443.1"/>
    </source>
</evidence>
<dbReference type="Proteomes" id="UP000515151">
    <property type="component" value="Chromosome 3"/>
</dbReference>
<evidence type="ECO:0000256" key="4">
    <source>
        <dbReference type="ARBA" id="ARBA00022833"/>
    </source>
</evidence>
<dbReference type="RefSeq" id="XP_031386445.1">
    <property type="nucleotide sequence ID" value="XM_031530585.1"/>
</dbReference>
<evidence type="ECO:0000313" key="18">
    <source>
        <dbReference type="RefSeq" id="XP_031386442.1"/>
    </source>
</evidence>
<dbReference type="PANTHER" id="PTHR31669">
    <property type="entry name" value="PROTEIN FAR1-RELATED SEQUENCE 10-RELATED"/>
    <property type="match status" value="1"/>
</dbReference>
<keyword evidence="2 6" id="KW-0479">Metal-binding</keyword>
<dbReference type="RefSeq" id="XP_031386435.1">
    <property type="nucleotide sequence ID" value="XM_031530575.1"/>
</dbReference>
<dbReference type="InterPro" id="IPR031052">
    <property type="entry name" value="FHY3/FAR1"/>
</dbReference>
<evidence type="ECO:0000256" key="3">
    <source>
        <dbReference type="ARBA" id="ARBA00022771"/>
    </source>
</evidence>
<evidence type="ECO:0000313" key="11">
    <source>
        <dbReference type="Proteomes" id="UP000515151"/>
    </source>
</evidence>
<evidence type="ECO:0000313" key="9">
    <source>
        <dbReference type="EMBL" id="OWM66153.1"/>
    </source>
</evidence>
<evidence type="ECO:0000313" key="22">
    <source>
        <dbReference type="RefSeq" id="XP_031386446.1"/>
    </source>
</evidence>
<dbReference type="Pfam" id="PF03101">
    <property type="entry name" value="FAR1"/>
    <property type="match status" value="1"/>
</dbReference>
<evidence type="ECO:0000313" key="15">
    <source>
        <dbReference type="RefSeq" id="XP_031386438.1"/>
    </source>
</evidence>
<dbReference type="GO" id="GO:0005634">
    <property type="term" value="C:nucleus"/>
    <property type="evidence" value="ECO:0007669"/>
    <property type="project" value="UniProtKB-SubCell"/>
</dbReference>
<sequence length="752" mass="86553">MEMDLGQPAGSNWNSNIGGGGNEGPDRDGDITDPPCNTNDRIEPHVDGTQSNVRDTVFGDEGNVDRLKSVELHDGMDFESKEEAFSFYKDYAKSVGFNPIIKASRRSRISGKFIDAKFVCTRYGNKPESAEEPASTSENLTFPVKKKRGRINRSWEKTDCKASMHVKRRPDGRWIICSFIKEHNHELLPDQASYPTGHGDPDIRENDRDALQAGQAKQMYMMAKQFSGSKKPHNQVGHLTNQHECEVHLRLDEGDAQALLDHFLRMQEENPNFFYSLDLNQQHRLRNVFWVDAKSRLDYRHFGDVVFFDIVYIKNEYKLPLVSFIGVNHHFQSLLLGCALVADETKLTYTWLMKVWLKAMGGRSPQVMLTDQDIALKEAIAEVMPDSRHCFCLWHILNKVPEKVNYVIMQDENFRKKLDKCIFRSSTNEQFERRWKKIVDRFGLGANMWLLSLYEDREQWAPTYMRGIFLAGMSKAQRSDGVSSFFDKFMQRRTTLKEFLEQYGDILLEKYEDEAKSDFESWRKQPALKSPSPFGKQMAAVYTHEVFRKFQAEILGAVACHPRKESKDGRVTSFRVQDFQENRDHIVVRNEATADLSCSCHCFEFNGFLCRHVLIVLQVCGAYRIPSQYILKRWTKIAKSRYSMIQEQSVVTSRVQRYNDICWQALKLGDEGSLSKQSYDTALSALEEAIKKCSSLNDSIKYVPILQPSHESHDLAKVDHDIGSTEKEKKHSIPEEGKIQKGAEVISFGRIT</sequence>
<dbReference type="Pfam" id="PF04434">
    <property type="entry name" value="SWIM"/>
    <property type="match status" value="1"/>
</dbReference>
<dbReference type="Pfam" id="PF10551">
    <property type="entry name" value="MULE"/>
    <property type="match status" value="1"/>
</dbReference>
<name>A0A218W0S8_PUNGR</name>
<dbReference type="InterPro" id="IPR006564">
    <property type="entry name" value="Znf_PMZ"/>
</dbReference>